<gene>
    <name evidence="1" type="ORF">E6C50_01205</name>
</gene>
<keyword evidence="2" id="KW-1185">Reference proteome</keyword>
<dbReference type="OrthoDB" id="877719at2"/>
<accession>A0A4V3W8W4</accession>
<dbReference type="AlphaFoldDB" id="A0A4V3W8W4"/>
<reference evidence="1 2" key="1">
    <citation type="submission" date="2019-04" db="EMBL/GenBank/DDBJ databases">
        <title>Flavobacterium sp. nov. isolated from construction timber.</title>
        <authorList>
            <person name="Lin S.-Y."/>
            <person name="Chang C.-T."/>
            <person name="Young C.-C."/>
        </authorList>
    </citation>
    <scope>NUCLEOTIDE SEQUENCE [LARGE SCALE GENOMIC DNA]</scope>
    <source>
        <strain evidence="1 2">CC-CTC003</strain>
    </source>
</reference>
<comment type="caution">
    <text evidence="1">The sequence shown here is derived from an EMBL/GenBank/DDBJ whole genome shotgun (WGS) entry which is preliminary data.</text>
</comment>
<evidence type="ECO:0000313" key="1">
    <source>
        <dbReference type="EMBL" id="THF52856.1"/>
    </source>
</evidence>
<organism evidence="1 2">
    <name type="scientific">Flavobacterium supellecticarium</name>
    <dbReference type="NCBI Taxonomy" id="2565924"/>
    <lineage>
        <taxon>Bacteria</taxon>
        <taxon>Pseudomonadati</taxon>
        <taxon>Bacteroidota</taxon>
        <taxon>Flavobacteriia</taxon>
        <taxon>Flavobacteriales</taxon>
        <taxon>Flavobacteriaceae</taxon>
        <taxon>Flavobacterium</taxon>
    </lineage>
</organism>
<protein>
    <submittedName>
        <fullName evidence="1">Uncharacterized protein</fullName>
    </submittedName>
</protein>
<sequence>MKIHNSLFILLVLFLNSCDQKQKKVDRPDPKTPQQVSHLKEEELMLQKMYQKIVAYHSDGNDIPVDSLETVNEKFQTAFLNSLTKNPESIRYPFDSLKKENIDIVISSDSLFKIYSWNTWEGGTMLDFMNLFQYQSGTKVKAKLSEETNPENDDYIPFYSELFTLKNGTKTYYLAVSNGVYSSKDVSQSIEVFSIENGELKKETKLFKTKEGFVKELRIDFDFFSVVDRPERPLKLIKYDDQKKRIYLPVVANDGSVTKDFTVYTFTGQYFEVK</sequence>
<dbReference type="Proteomes" id="UP000307507">
    <property type="component" value="Unassembled WGS sequence"/>
</dbReference>
<name>A0A4V3W8W4_9FLAO</name>
<dbReference type="EMBL" id="SSNZ01000001">
    <property type="protein sequence ID" value="THF52856.1"/>
    <property type="molecule type" value="Genomic_DNA"/>
</dbReference>
<evidence type="ECO:0000313" key="2">
    <source>
        <dbReference type="Proteomes" id="UP000307507"/>
    </source>
</evidence>
<dbReference type="RefSeq" id="WP_136401381.1">
    <property type="nucleotide sequence ID" value="NZ_SSNZ01000001.1"/>
</dbReference>
<proteinExistence type="predicted"/>